<dbReference type="PANTHER" id="PTHR21240">
    <property type="entry name" value="2-AMINO-3-CARBOXYLMUCONATE-6-SEMIALDEHYDE DECARBOXYLASE"/>
    <property type="match status" value="1"/>
</dbReference>
<dbReference type="InterPro" id="IPR032465">
    <property type="entry name" value="ACMSD"/>
</dbReference>
<dbReference type="InterPro" id="IPR006680">
    <property type="entry name" value="Amidohydro-rel"/>
</dbReference>
<dbReference type="HOGENOM" id="CLU_1277590_0_0_1"/>
<protein>
    <recommendedName>
        <fullName evidence="4">Amidohydrolase-related domain-containing protein</fullName>
    </recommendedName>
</protein>
<reference evidence="5 6" key="1">
    <citation type="submission" date="2013-05" db="EMBL/GenBank/DDBJ databases">
        <title>Drechslerella stenobrocha genome reveals carnivorous origination and mechanical trapping mechanism of predatory fungi.</title>
        <authorList>
            <person name="Liu X."/>
            <person name="Zhang W."/>
            <person name="Liu K."/>
        </authorList>
    </citation>
    <scope>NUCLEOTIDE SEQUENCE [LARGE SCALE GENOMIC DNA]</scope>
    <source>
        <strain evidence="5 6">248</strain>
    </source>
</reference>
<gene>
    <name evidence="5" type="ORF">DRE_02266</name>
</gene>
<dbReference type="SUPFAM" id="SSF51556">
    <property type="entry name" value="Metallo-dependent hydrolases"/>
    <property type="match status" value="1"/>
</dbReference>
<dbReference type="InterPro" id="IPR032466">
    <property type="entry name" value="Metal_Hydrolase"/>
</dbReference>
<evidence type="ECO:0000313" key="5">
    <source>
        <dbReference type="EMBL" id="EWC48162.1"/>
    </source>
</evidence>
<feature type="domain" description="Amidohydrolase-related" evidence="4">
    <location>
        <begin position="11"/>
        <end position="208"/>
    </location>
</feature>
<dbReference type="GO" id="GO:0005829">
    <property type="term" value="C:cytosol"/>
    <property type="evidence" value="ECO:0007669"/>
    <property type="project" value="TreeGrafter"/>
</dbReference>
<dbReference type="GO" id="GO:0019748">
    <property type="term" value="P:secondary metabolic process"/>
    <property type="evidence" value="ECO:0007669"/>
    <property type="project" value="TreeGrafter"/>
</dbReference>
<keyword evidence="2 3" id="KW-0456">Lyase</keyword>
<dbReference type="GO" id="GO:0016787">
    <property type="term" value="F:hydrolase activity"/>
    <property type="evidence" value="ECO:0007669"/>
    <property type="project" value="InterPro"/>
</dbReference>
<evidence type="ECO:0000313" key="6">
    <source>
        <dbReference type="Proteomes" id="UP000024837"/>
    </source>
</evidence>
<evidence type="ECO:0000256" key="3">
    <source>
        <dbReference type="RuleBase" id="RU366045"/>
    </source>
</evidence>
<name>W7I7T7_9PEZI</name>
<dbReference type="OrthoDB" id="191270at2759"/>
<dbReference type="Pfam" id="PF04909">
    <property type="entry name" value="Amidohydro_2"/>
    <property type="match status" value="1"/>
</dbReference>
<dbReference type="GO" id="GO:0016831">
    <property type="term" value="F:carboxy-lyase activity"/>
    <property type="evidence" value="ECO:0007669"/>
    <property type="project" value="UniProtKB-KW"/>
</dbReference>
<dbReference type="PANTHER" id="PTHR21240:SF28">
    <property type="entry name" value="ISO-OROTATE DECARBOXYLASE (EUROFUNG)"/>
    <property type="match status" value="1"/>
</dbReference>
<keyword evidence="1 3" id="KW-0210">Decarboxylase</keyword>
<evidence type="ECO:0000256" key="1">
    <source>
        <dbReference type="ARBA" id="ARBA00022793"/>
    </source>
</evidence>
<comment type="similarity">
    <text evidence="3">Belongs to the metallo-dependent hydrolases superfamily.</text>
</comment>
<dbReference type="EMBL" id="KI966401">
    <property type="protein sequence ID" value="EWC48162.1"/>
    <property type="molecule type" value="Genomic_DNA"/>
</dbReference>
<dbReference type="Proteomes" id="UP000024837">
    <property type="component" value="Unassembled WGS sequence"/>
</dbReference>
<sequence>MGTGGLAGTGLDDPALDPVYSALESAGQTIFLHPHYGLPSEVFGPRAAEYGHVLPLALGFPLETTIAISRMFLSGVFDRFPRLTVLLAPPLPFLAGRLESCIMHDAHYSAGRNRRDVWEVLKTNILLDAVVYSELGIKAAVAASGTDRVMFGTDHPFFPPLEGDEDSQQASKWPSMTMNYEAIRGAFGAEDKLVDAVLGGNAVRLLRLATDSETTS</sequence>
<keyword evidence="6" id="KW-1185">Reference proteome</keyword>
<proteinExistence type="inferred from homology"/>
<accession>W7I7T7</accession>
<dbReference type="AlphaFoldDB" id="W7I7T7"/>
<evidence type="ECO:0000256" key="2">
    <source>
        <dbReference type="ARBA" id="ARBA00023239"/>
    </source>
</evidence>
<dbReference type="Gene3D" id="3.20.20.140">
    <property type="entry name" value="Metal-dependent hydrolases"/>
    <property type="match status" value="1"/>
</dbReference>
<evidence type="ECO:0000259" key="4">
    <source>
        <dbReference type="Pfam" id="PF04909"/>
    </source>
</evidence>
<organism evidence="5 6">
    <name type="scientific">Drechslerella stenobrocha 248</name>
    <dbReference type="NCBI Taxonomy" id="1043628"/>
    <lineage>
        <taxon>Eukaryota</taxon>
        <taxon>Fungi</taxon>
        <taxon>Dikarya</taxon>
        <taxon>Ascomycota</taxon>
        <taxon>Pezizomycotina</taxon>
        <taxon>Orbiliomycetes</taxon>
        <taxon>Orbiliales</taxon>
        <taxon>Orbiliaceae</taxon>
        <taxon>Drechslerella</taxon>
    </lineage>
</organism>